<protein>
    <submittedName>
        <fullName evidence="1">Uncharacterized protein</fullName>
    </submittedName>
</protein>
<dbReference type="EMBL" id="HACA01008795">
    <property type="protein sequence ID" value="CDW26156.1"/>
    <property type="molecule type" value="Transcribed_RNA"/>
</dbReference>
<organism evidence="1">
    <name type="scientific">Lepeophtheirus salmonis</name>
    <name type="common">Salmon louse</name>
    <name type="synonym">Caligus salmonis</name>
    <dbReference type="NCBI Taxonomy" id="72036"/>
    <lineage>
        <taxon>Eukaryota</taxon>
        <taxon>Metazoa</taxon>
        <taxon>Ecdysozoa</taxon>
        <taxon>Arthropoda</taxon>
        <taxon>Crustacea</taxon>
        <taxon>Multicrustacea</taxon>
        <taxon>Hexanauplia</taxon>
        <taxon>Copepoda</taxon>
        <taxon>Siphonostomatoida</taxon>
        <taxon>Caligidae</taxon>
        <taxon>Lepeophtheirus</taxon>
    </lineage>
</organism>
<dbReference type="AlphaFoldDB" id="A0A0K2TKX5"/>
<accession>A0A0K2TKX5</accession>
<name>A0A0K2TKX5_LEPSM</name>
<feature type="non-terminal residue" evidence="1">
    <location>
        <position position="44"/>
    </location>
</feature>
<sequence length="44" mass="5132">MLIIGINYMTFTQFQIPFLNLGSTVSFYFEQLLDYTSVITKMVC</sequence>
<proteinExistence type="predicted"/>
<reference evidence="1" key="1">
    <citation type="submission" date="2014-05" db="EMBL/GenBank/DDBJ databases">
        <authorList>
            <person name="Chronopoulou M."/>
        </authorList>
    </citation>
    <scope>NUCLEOTIDE SEQUENCE</scope>
    <source>
        <tissue evidence="1">Whole organism</tissue>
    </source>
</reference>
<evidence type="ECO:0000313" key="1">
    <source>
        <dbReference type="EMBL" id="CDW26156.1"/>
    </source>
</evidence>